<organism evidence="1 2">
    <name type="scientific">Gongylonema pulchrum</name>
    <dbReference type="NCBI Taxonomy" id="637853"/>
    <lineage>
        <taxon>Eukaryota</taxon>
        <taxon>Metazoa</taxon>
        <taxon>Ecdysozoa</taxon>
        <taxon>Nematoda</taxon>
        <taxon>Chromadorea</taxon>
        <taxon>Rhabditida</taxon>
        <taxon>Spirurina</taxon>
        <taxon>Spiruromorpha</taxon>
        <taxon>Spiruroidea</taxon>
        <taxon>Gongylonematidae</taxon>
        <taxon>Gongylonema</taxon>
    </lineage>
</organism>
<dbReference type="Proteomes" id="UP000271098">
    <property type="component" value="Unassembled WGS sequence"/>
</dbReference>
<dbReference type="EMBL" id="UYRT01104108">
    <property type="protein sequence ID" value="VDN43883.1"/>
    <property type="molecule type" value="Genomic_DNA"/>
</dbReference>
<sequence>MLNTPAKKGFARLCSQLMSSKKVELTDHSGILSRVLIVAEAGQLVVDWTVCGLCRNIRCLIE</sequence>
<dbReference type="AlphaFoldDB" id="A0A3P7P1D0"/>
<name>A0A3P7P1D0_9BILA</name>
<gene>
    <name evidence="1" type="ORF">GPUH_LOCUS25195</name>
</gene>
<keyword evidence="2" id="KW-1185">Reference proteome</keyword>
<protein>
    <submittedName>
        <fullName evidence="1">Uncharacterized protein</fullName>
    </submittedName>
</protein>
<evidence type="ECO:0000313" key="1">
    <source>
        <dbReference type="EMBL" id="VDN43883.1"/>
    </source>
</evidence>
<accession>A0A3P7P1D0</accession>
<proteinExistence type="predicted"/>
<reference evidence="1 2" key="1">
    <citation type="submission" date="2018-11" db="EMBL/GenBank/DDBJ databases">
        <authorList>
            <consortium name="Pathogen Informatics"/>
        </authorList>
    </citation>
    <scope>NUCLEOTIDE SEQUENCE [LARGE SCALE GENOMIC DNA]</scope>
</reference>
<evidence type="ECO:0000313" key="2">
    <source>
        <dbReference type="Proteomes" id="UP000271098"/>
    </source>
</evidence>